<reference evidence="1 2" key="1">
    <citation type="submission" date="2016-12" db="EMBL/GenBank/DDBJ databases">
        <authorList>
            <person name="Song W.-J."/>
            <person name="Kurnit D.M."/>
        </authorList>
    </citation>
    <scope>NUCLEOTIDE SEQUENCE [LARGE SCALE GENOMIC DNA]</scope>
    <source>
        <strain evidence="1 2">175</strain>
    </source>
</reference>
<organism evidence="1 2">
    <name type="scientific">Methylomagnum ishizawai</name>
    <dbReference type="NCBI Taxonomy" id="1760988"/>
    <lineage>
        <taxon>Bacteria</taxon>
        <taxon>Pseudomonadati</taxon>
        <taxon>Pseudomonadota</taxon>
        <taxon>Gammaproteobacteria</taxon>
        <taxon>Methylococcales</taxon>
        <taxon>Methylococcaceae</taxon>
        <taxon>Methylomagnum</taxon>
    </lineage>
</organism>
<proteinExistence type="predicted"/>
<gene>
    <name evidence="1" type="ORF">SAMN02949497_2603</name>
</gene>
<keyword evidence="2" id="KW-1185">Reference proteome</keyword>
<dbReference type="STRING" id="1760988.SAMN02949497_2603"/>
<evidence type="ECO:0000313" key="2">
    <source>
        <dbReference type="Proteomes" id="UP000192923"/>
    </source>
</evidence>
<sequence length="732" mass="79319">MSPTIPAHAEPASLKALYQELHALAAQGRDQPYDLAIAGRIEALVGHHLAELKAKLVQQESQKLLEFVATIADLGKRIPIGDFEDEAFLGAFGHAWGSHLDRHLRHPVERGYFARTLADMAGRCKESAGVLARLRRQRQELAYQIAEQEAALGGAGFKQRRELLNALVALKSQQGEAERGIALEEMSALEILLPPGVDYAALTADPPPLAFVPEKFHASAVAALFAWPDAPPYEEVRPLNSMAEPFAPEPVPDPVPVEEIALDGVAEAPPEPHEEAWYRTLFTEEETPSAPAPEAEPVPAAVSAEAQAVVPPPPAEPVPEPESAPPAYAEDCETAVQRFIAAYRDKSPDLGVAIENVAFHWIDRGYVNVAYTTLKSAQFSHLPIPSLLVPDLFKAAYFGMHVWSREDEALATSQRLLNFLSPPLIDELCARRPGGPAVPYLLFVASFQPALFGGSHTQAPALVEYAGHGFGEGFRQRLEQLLRLFGSDGSLGLEVLRKLPAGDERSARAQLSARLADWHVRILDKQNGWGPVRAALGNCLARNEFDRAIKAIQAPDSNDVEGVAAFAAKYRDRKAIGALMEAQVASVLSSPEPLPTEERNAKSWFILNMLDLCGIANDWLAEQRLRRGADPAGGGLIGGVLNPLAALREEIERSVTPAAPFEQRVAARLAAQAIGKVRLAIEDVQSSVVWSAKQTNAWLSLPYDMMEAVGFSGDAEGELVWLVDRIGSVPPA</sequence>
<evidence type="ECO:0000313" key="1">
    <source>
        <dbReference type="EMBL" id="SMF95249.1"/>
    </source>
</evidence>
<dbReference type="Proteomes" id="UP000192923">
    <property type="component" value="Unassembled WGS sequence"/>
</dbReference>
<dbReference type="AlphaFoldDB" id="A0A1Y6CX50"/>
<dbReference type="EMBL" id="FXAM01000001">
    <property type="protein sequence ID" value="SMF95249.1"/>
    <property type="molecule type" value="Genomic_DNA"/>
</dbReference>
<accession>A0A1Y6CX50</accession>
<dbReference type="OrthoDB" id="6951663at2"/>
<protein>
    <submittedName>
        <fullName evidence="1">Uncharacterized protein</fullName>
    </submittedName>
</protein>
<dbReference type="RefSeq" id="WP_085213319.1">
    <property type="nucleotide sequence ID" value="NZ_FXAM01000001.1"/>
</dbReference>
<name>A0A1Y6CX50_9GAMM</name>